<evidence type="ECO:0000259" key="4">
    <source>
        <dbReference type="PROSITE" id="PS51186"/>
    </source>
</evidence>
<keyword evidence="3" id="KW-0175">Coiled coil</keyword>
<dbReference type="SUPFAM" id="SSF55729">
    <property type="entry name" value="Acyl-CoA N-acyltransferases (Nat)"/>
    <property type="match status" value="1"/>
</dbReference>
<comment type="caution">
    <text evidence="5">The sequence shown here is derived from an EMBL/GenBank/DDBJ whole genome shotgun (WGS) entry which is preliminary data.</text>
</comment>
<keyword evidence="6" id="KW-1185">Reference proteome</keyword>
<evidence type="ECO:0000313" key="5">
    <source>
        <dbReference type="EMBL" id="EOR92556.1"/>
    </source>
</evidence>
<protein>
    <submittedName>
        <fullName evidence="5">GCN5-related N-acetyltransferase</fullName>
    </submittedName>
</protein>
<feature type="coiled-coil region" evidence="3">
    <location>
        <begin position="51"/>
        <end position="78"/>
    </location>
</feature>
<dbReference type="STRING" id="1150600.ADIARSV_4280"/>
<dbReference type="PANTHER" id="PTHR43877">
    <property type="entry name" value="AMINOALKYLPHOSPHONATE N-ACETYLTRANSFERASE-RELATED-RELATED"/>
    <property type="match status" value="1"/>
</dbReference>
<dbReference type="InterPro" id="IPR050832">
    <property type="entry name" value="Bact_Acetyltransf"/>
</dbReference>
<dbReference type="AlphaFoldDB" id="R9GLH8"/>
<sequence length="105" mass="12303">MLAEDLNTAVAFAGYSISDTDPTLLKVHKLYVQHAEHGKGIGRLLLQYIENESLKAGISKLELNVNRQNKAFDFYKRQGFEIFKEEDIPYYNYWMNDFILRKQLI</sequence>
<keyword evidence="2" id="KW-0012">Acyltransferase</keyword>
<name>R9GLH8_9SPHI</name>
<accession>R9GLH8</accession>
<evidence type="ECO:0000256" key="1">
    <source>
        <dbReference type="ARBA" id="ARBA00022679"/>
    </source>
</evidence>
<dbReference type="Proteomes" id="UP000014174">
    <property type="component" value="Unassembled WGS sequence"/>
</dbReference>
<dbReference type="InterPro" id="IPR016181">
    <property type="entry name" value="Acyl_CoA_acyltransferase"/>
</dbReference>
<dbReference type="eggNOG" id="COG0456">
    <property type="taxonomic scope" value="Bacteria"/>
</dbReference>
<dbReference type="CDD" id="cd04301">
    <property type="entry name" value="NAT_SF"/>
    <property type="match status" value="1"/>
</dbReference>
<evidence type="ECO:0000256" key="3">
    <source>
        <dbReference type="SAM" id="Coils"/>
    </source>
</evidence>
<keyword evidence="1 5" id="KW-0808">Transferase</keyword>
<evidence type="ECO:0000256" key="2">
    <source>
        <dbReference type="ARBA" id="ARBA00023315"/>
    </source>
</evidence>
<feature type="domain" description="N-acetyltransferase" evidence="4">
    <location>
        <begin position="1"/>
        <end position="105"/>
    </location>
</feature>
<evidence type="ECO:0000313" key="6">
    <source>
        <dbReference type="Proteomes" id="UP000014174"/>
    </source>
</evidence>
<dbReference type="Pfam" id="PF13673">
    <property type="entry name" value="Acetyltransf_10"/>
    <property type="match status" value="1"/>
</dbReference>
<dbReference type="GO" id="GO:0016747">
    <property type="term" value="F:acyltransferase activity, transferring groups other than amino-acyl groups"/>
    <property type="evidence" value="ECO:0007669"/>
    <property type="project" value="InterPro"/>
</dbReference>
<reference evidence="5 6" key="1">
    <citation type="journal article" date="2013" name="Genome Announc.">
        <title>Draft Genome Sequence of Arcticibacter svalbardensis Strain MN12-7T, a Member of the Family Sphingobacteriaceae Isolated from an Arctic Soil Sample.</title>
        <authorList>
            <person name="Shivaji S."/>
            <person name="Ara S."/>
            <person name="Prasad S."/>
            <person name="Manasa B.P."/>
            <person name="Begum Z."/>
            <person name="Singh A."/>
            <person name="Kumar Pinnaka A."/>
        </authorList>
    </citation>
    <scope>NUCLEOTIDE SEQUENCE [LARGE SCALE GENOMIC DNA]</scope>
    <source>
        <strain evidence="5 6">MN12-7</strain>
    </source>
</reference>
<proteinExistence type="predicted"/>
<dbReference type="InterPro" id="IPR000182">
    <property type="entry name" value="GNAT_dom"/>
</dbReference>
<dbReference type="EMBL" id="AQPN01000147">
    <property type="protein sequence ID" value="EOR92556.1"/>
    <property type="molecule type" value="Genomic_DNA"/>
</dbReference>
<gene>
    <name evidence="5" type="ORF">ADIARSV_4280</name>
</gene>
<organism evidence="5 6">
    <name type="scientific">Arcticibacter svalbardensis MN12-7</name>
    <dbReference type="NCBI Taxonomy" id="1150600"/>
    <lineage>
        <taxon>Bacteria</taxon>
        <taxon>Pseudomonadati</taxon>
        <taxon>Bacteroidota</taxon>
        <taxon>Sphingobacteriia</taxon>
        <taxon>Sphingobacteriales</taxon>
        <taxon>Sphingobacteriaceae</taxon>
        <taxon>Arcticibacter</taxon>
    </lineage>
</organism>
<dbReference type="Gene3D" id="3.40.630.30">
    <property type="match status" value="1"/>
</dbReference>
<dbReference type="PROSITE" id="PS51186">
    <property type="entry name" value="GNAT"/>
    <property type="match status" value="1"/>
</dbReference>